<feature type="compositionally biased region" description="Pro residues" evidence="1">
    <location>
        <begin position="280"/>
        <end position="292"/>
    </location>
</feature>
<evidence type="ECO:0000313" key="2">
    <source>
        <dbReference type="EMBL" id="GAA1685180.1"/>
    </source>
</evidence>
<sequence>MPEHQPGALTALERAELEALRARAYGPDADIVDDAEAVSRLDELEERARAARGARLPAPEITPALTESGAPDDEQEAAEPAAERRTPTPIAPVRASRRHVAAIAATAVVALLLGGTAWSISRSGDPQRPSAQARAAAIAAEQRAAGYDAQYAAYFAGLREDILALPGAEAVADQLIWEQLTPYGILYGRTVGAGPTTDQRFCMIIADLPSAQIVCIPIEKASAVQATVSLPAWYSEADGDLFTGLGEQIDYTLLPGGVVVAVPAGASLPADDIPVVENPGPTPTATPPPGYN</sequence>
<organism evidence="2 3">
    <name type="scientific">Microbacterium lacus</name>
    <dbReference type="NCBI Taxonomy" id="415217"/>
    <lineage>
        <taxon>Bacteria</taxon>
        <taxon>Bacillati</taxon>
        <taxon>Actinomycetota</taxon>
        <taxon>Actinomycetes</taxon>
        <taxon>Micrococcales</taxon>
        <taxon>Microbacteriaceae</taxon>
        <taxon>Microbacterium</taxon>
    </lineage>
</organism>
<protein>
    <recommendedName>
        <fullName evidence="4">Anti-sigma-K factor rskA</fullName>
    </recommendedName>
</protein>
<evidence type="ECO:0000256" key="1">
    <source>
        <dbReference type="SAM" id="MobiDB-lite"/>
    </source>
</evidence>
<name>A0ABN2HC77_9MICO</name>
<reference evidence="2 3" key="1">
    <citation type="journal article" date="2019" name="Int. J. Syst. Evol. Microbiol.">
        <title>The Global Catalogue of Microorganisms (GCM) 10K type strain sequencing project: providing services to taxonomists for standard genome sequencing and annotation.</title>
        <authorList>
            <consortium name="The Broad Institute Genomics Platform"/>
            <consortium name="The Broad Institute Genome Sequencing Center for Infectious Disease"/>
            <person name="Wu L."/>
            <person name="Ma J."/>
        </authorList>
    </citation>
    <scope>NUCLEOTIDE SEQUENCE [LARGE SCALE GENOMIC DNA]</scope>
    <source>
        <strain evidence="2 3">JCM 15575</strain>
    </source>
</reference>
<proteinExistence type="predicted"/>
<keyword evidence="3" id="KW-1185">Reference proteome</keyword>
<comment type="caution">
    <text evidence="2">The sequence shown here is derived from an EMBL/GenBank/DDBJ whole genome shotgun (WGS) entry which is preliminary data.</text>
</comment>
<dbReference type="RefSeq" id="WP_344055937.1">
    <property type="nucleotide sequence ID" value="NZ_BAAAPK010000002.1"/>
</dbReference>
<gene>
    <name evidence="2" type="ORF">GCM10009807_31250</name>
</gene>
<evidence type="ECO:0008006" key="4">
    <source>
        <dbReference type="Google" id="ProtNLM"/>
    </source>
</evidence>
<evidence type="ECO:0000313" key="3">
    <source>
        <dbReference type="Proteomes" id="UP001500596"/>
    </source>
</evidence>
<feature type="region of interest" description="Disordered" evidence="1">
    <location>
        <begin position="48"/>
        <end position="93"/>
    </location>
</feature>
<dbReference type="EMBL" id="BAAAPK010000002">
    <property type="protein sequence ID" value="GAA1685180.1"/>
    <property type="molecule type" value="Genomic_DNA"/>
</dbReference>
<feature type="region of interest" description="Disordered" evidence="1">
    <location>
        <begin position="271"/>
        <end position="292"/>
    </location>
</feature>
<dbReference type="Proteomes" id="UP001500596">
    <property type="component" value="Unassembled WGS sequence"/>
</dbReference>
<accession>A0ABN2HC77</accession>